<dbReference type="Proteomes" id="UP000015106">
    <property type="component" value="Chromosome 6"/>
</dbReference>
<feature type="compositionally biased region" description="Basic and acidic residues" evidence="1">
    <location>
        <begin position="147"/>
        <end position="162"/>
    </location>
</feature>
<organism evidence="2 3">
    <name type="scientific">Triticum urartu</name>
    <name type="common">Red wild einkorn</name>
    <name type="synonym">Crithodium urartu</name>
    <dbReference type="NCBI Taxonomy" id="4572"/>
    <lineage>
        <taxon>Eukaryota</taxon>
        <taxon>Viridiplantae</taxon>
        <taxon>Streptophyta</taxon>
        <taxon>Embryophyta</taxon>
        <taxon>Tracheophyta</taxon>
        <taxon>Spermatophyta</taxon>
        <taxon>Magnoliopsida</taxon>
        <taxon>Liliopsida</taxon>
        <taxon>Poales</taxon>
        <taxon>Poaceae</taxon>
        <taxon>BOP clade</taxon>
        <taxon>Pooideae</taxon>
        <taxon>Triticodae</taxon>
        <taxon>Triticeae</taxon>
        <taxon>Triticinae</taxon>
        <taxon>Triticum</taxon>
    </lineage>
</organism>
<dbReference type="AlphaFoldDB" id="A0A8R7UPA3"/>
<keyword evidence="3" id="KW-1185">Reference proteome</keyword>
<feature type="region of interest" description="Disordered" evidence="1">
    <location>
        <begin position="134"/>
        <end position="168"/>
    </location>
</feature>
<evidence type="ECO:0000313" key="3">
    <source>
        <dbReference type="Proteomes" id="UP000015106"/>
    </source>
</evidence>
<name>A0A8R7UPA3_TRIUA</name>
<evidence type="ECO:0000256" key="1">
    <source>
        <dbReference type="SAM" id="MobiDB-lite"/>
    </source>
</evidence>
<evidence type="ECO:0000313" key="2">
    <source>
        <dbReference type="EnsemblPlants" id="TuG1812G0600000480.01.T01"/>
    </source>
</evidence>
<reference evidence="2" key="2">
    <citation type="submission" date="2018-03" db="EMBL/GenBank/DDBJ databases">
        <title>The Triticum urartu genome reveals the dynamic nature of wheat genome evolution.</title>
        <authorList>
            <person name="Ling H."/>
            <person name="Ma B."/>
            <person name="Shi X."/>
            <person name="Liu H."/>
            <person name="Dong L."/>
            <person name="Sun H."/>
            <person name="Cao Y."/>
            <person name="Gao Q."/>
            <person name="Zheng S."/>
            <person name="Li Y."/>
            <person name="Yu Y."/>
            <person name="Du H."/>
            <person name="Qi M."/>
            <person name="Li Y."/>
            <person name="Yu H."/>
            <person name="Cui Y."/>
            <person name="Wang N."/>
            <person name="Chen C."/>
            <person name="Wu H."/>
            <person name="Zhao Y."/>
            <person name="Zhang J."/>
            <person name="Li Y."/>
            <person name="Zhou W."/>
            <person name="Zhang B."/>
            <person name="Hu W."/>
            <person name="Eijk M."/>
            <person name="Tang J."/>
            <person name="Witsenboer H."/>
            <person name="Zhao S."/>
            <person name="Li Z."/>
            <person name="Zhang A."/>
            <person name="Wang D."/>
            <person name="Liang C."/>
        </authorList>
    </citation>
    <scope>NUCLEOTIDE SEQUENCE [LARGE SCALE GENOMIC DNA]</scope>
    <source>
        <strain evidence="2">cv. G1812</strain>
    </source>
</reference>
<feature type="compositionally biased region" description="Basic residues" evidence="1">
    <location>
        <begin position="137"/>
        <end position="146"/>
    </location>
</feature>
<reference evidence="3" key="1">
    <citation type="journal article" date="2013" name="Nature">
        <title>Draft genome of the wheat A-genome progenitor Triticum urartu.</title>
        <authorList>
            <person name="Ling H.Q."/>
            <person name="Zhao S."/>
            <person name="Liu D."/>
            <person name="Wang J."/>
            <person name="Sun H."/>
            <person name="Zhang C."/>
            <person name="Fan H."/>
            <person name="Li D."/>
            <person name="Dong L."/>
            <person name="Tao Y."/>
            <person name="Gao C."/>
            <person name="Wu H."/>
            <person name="Li Y."/>
            <person name="Cui Y."/>
            <person name="Guo X."/>
            <person name="Zheng S."/>
            <person name="Wang B."/>
            <person name="Yu K."/>
            <person name="Liang Q."/>
            <person name="Yang W."/>
            <person name="Lou X."/>
            <person name="Chen J."/>
            <person name="Feng M."/>
            <person name="Jian J."/>
            <person name="Zhang X."/>
            <person name="Luo G."/>
            <person name="Jiang Y."/>
            <person name="Liu J."/>
            <person name="Wang Z."/>
            <person name="Sha Y."/>
            <person name="Zhang B."/>
            <person name="Wu H."/>
            <person name="Tang D."/>
            <person name="Shen Q."/>
            <person name="Xue P."/>
            <person name="Zou S."/>
            <person name="Wang X."/>
            <person name="Liu X."/>
            <person name="Wang F."/>
            <person name="Yang Y."/>
            <person name="An X."/>
            <person name="Dong Z."/>
            <person name="Zhang K."/>
            <person name="Zhang X."/>
            <person name="Luo M.C."/>
            <person name="Dvorak J."/>
            <person name="Tong Y."/>
            <person name="Wang J."/>
            <person name="Yang H."/>
            <person name="Li Z."/>
            <person name="Wang D."/>
            <person name="Zhang A."/>
            <person name="Wang J."/>
        </authorList>
    </citation>
    <scope>NUCLEOTIDE SEQUENCE</scope>
    <source>
        <strain evidence="3">cv. G1812</strain>
    </source>
</reference>
<sequence length="219" mass="25091">MVVWLQSISPYVQEWTTAPTNIWNEVRPFDWDKFGLYLQTYRHTTRIYLVPSAAPDQIEAPLTSDMYPTTSVVGTRHHVSDLTVQAREEVSALMRQVERGDTIPQHLSWLRRMDEKLRGIYASLTCRRSMDVVVPRPAHHPPRPSVHRSEPRHSVQRSEPRHSMQQPCTLHASAISFTTRELFLESDTAFSTRDLFLVSSNGTRQPVATVHAFSAVTDT</sequence>
<reference evidence="2" key="3">
    <citation type="submission" date="2022-06" db="UniProtKB">
        <authorList>
            <consortium name="EnsemblPlants"/>
        </authorList>
    </citation>
    <scope>IDENTIFICATION</scope>
</reference>
<dbReference type="Gramene" id="TuG1812G0600000480.01.T01">
    <property type="protein sequence ID" value="TuG1812G0600000480.01.T01"/>
    <property type="gene ID" value="TuG1812G0600000480.01"/>
</dbReference>
<accession>A0A8R7UPA3</accession>
<proteinExistence type="predicted"/>
<protein>
    <submittedName>
        <fullName evidence="2">Uncharacterized protein</fullName>
    </submittedName>
</protein>
<dbReference type="EnsemblPlants" id="TuG1812G0600000480.01.T01">
    <property type="protein sequence ID" value="TuG1812G0600000480.01.T01"/>
    <property type="gene ID" value="TuG1812G0600000480.01"/>
</dbReference>